<feature type="transmembrane region" description="Helical" evidence="1">
    <location>
        <begin position="201"/>
        <end position="220"/>
    </location>
</feature>
<keyword evidence="1" id="KW-0472">Membrane</keyword>
<organism evidence="2 3">
    <name type="scientific">Nocardioides aquaticus</name>
    <dbReference type="NCBI Taxonomy" id="160826"/>
    <lineage>
        <taxon>Bacteria</taxon>
        <taxon>Bacillati</taxon>
        <taxon>Actinomycetota</taxon>
        <taxon>Actinomycetes</taxon>
        <taxon>Propionibacteriales</taxon>
        <taxon>Nocardioidaceae</taxon>
        <taxon>Nocardioides</taxon>
    </lineage>
</organism>
<reference evidence="2 3" key="1">
    <citation type="submission" date="2021-05" db="EMBL/GenBank/DDBJ databases">
        <title>Complete genome of Nocardioides aquaticus KCTC 9944T isolated from meromictic and hypersaline Ekho Lake, Antarctica.</title>
        <authorList>
            <person name="Hwang K."/>
            <person name="Kim K.M."/>
            <person name="Choe H."/>
        </authorList>
    </citation>
    <scope>NUCLEOTIDE SEQUENCE [LARGE SCALE GENOMIC DNA]</scope>
    <source>
        <strain evidence="2 3">KCTC 9944</strain>
    </source>
</reference>
<feature type="transmembrane region" description="Helical" evidence="1">
    <location>
        <begin position="167"/>
        <end position="189"/>
    </location>
</feature>
<proteinExistence type="predicted"/>
<keyword evidence="1" id="KW-1133">Transmembrane helix</keyword>
<feature type="transmembrane region" description="Helical" evidence="1">
    <location>
        <begin position="295"/>
        <end position="316"/>
    </location>
</feature>
<feature type="transmembrane region" description="Helical" evidence="1">
    <location>
        <begin position="232"/>
        <end position="253"/>
    </location>
</feature>
<feature type="transmembrane region" description="Helical" evidence="1">
    <location>
        <begin position="86"/>
        <end position="106"/>
    </location>
</feature>
<evidence type="ECO:0008006" key="4">
    <source>
        <dbReference type="Google" id="ProtNLM"/>
    </source>
</evidence>
<keyword evidence="3" id="KW-1185">Reference proteome</keyword>
<dbReference type="EMBL" id="CP075371">
    <property type="protein sequence ID" value="QVT80750.1"/>
    <property type="molecule type" value="Genomic_DNA"/>
</dbReference>
<feature type="transmembrane region" description="Helical" evidence="1">
    <location>
        <begin position="113"/>
        <end position="130"/>
    </location>
</feature>
<accession>A0ABX8ELP9</accession>
<feature type="transmembrane region" description="Helical" evidence="1">
    <location>
        <begin position="265"/>
        <end position="283"/>
    </location>
</feature>
<feature type="transmembrane region" description="Helical" evidence="1">
    <location>
        <begin position="136"/>
        <end position="155"/>
    </location>
</feature>
<gene>
    <name evidence="2" type="ORF">ENKNEFLB_03150</name>
</gene>
<keyword evidence="1" id="KW-0812">Transmembrane</keyword>
<sequence>MMGGVGETGRWRAWLPAAWSWVLALVVLGPVAGASVGRGFVLSYDMVWVDDLALTPTALGLGSGLPRAVPSDAVVAVLDEVVPGGLLQVLVLLLPLALGGVGAARLLPRSSGALARLVAVTLWVWNPLVVERLLIGHWPLLVGYAVLPWVAAATWAARPGDRPARRLWVLVPLGCLSASAGLMTTVVLLVAGRATSWRRRAALVVVGNLPWVAAGLLHAGAATSDPAAAEVFALRGEGFLPAPIAALGLGGIWNVEVVPASRTGALGVAATVVLLLLVAAGAAAARRPGRDLGRLLRPALLAWVVGYAGALLTWLAPGAIGWLGAEVPGVGVLRDGARSLVLCVPLVVVLAATGAGAVHAAARRLAERGGMGPAPGVVVGLVLLAWPVALMPEAALGVGGRLSPSTYPASWAAARGTVAGLPGDVLVLPFSSYRQPGWNDDRKVLDPLPRYLRREAVFSDDLLVSQTAVDGEDPRARAAAAVLASPDADERASGLADLGVGVVVEDGPDGLRVSRVPGPARQDVPRVDVVVMGLAWAAWTAAVAAGVLAGPAAVWTARRRRRVES</sequence>
<feature type="transmembrane region" description="Helical" evidence="1">
    <location>
        <begin position="370"/>
        <end position="389"/>
    </location>
</feature>
<protein>
    <recommendedName>
        <fullName evidence="4">YfhO family protein</fullName>
    </recommendedName>
</protein>
<dbReference type="Proteomes" id="UP000679307">
    <property type="component" value="Chromosome"/>
</dbReference>
<feature type="transmembrane region" description="Helical" evidence="1">
    <location>
        <begin position="336"/>
        <end position="358"/>
    </location>
</feature>
<name>A0ABX8ELP9_9ACTN</name>
<evidence type="ECO:0000256" key="1">
    <source>
        <dbReference type="SAM" id="Phobius"/>
    </source>
</evidence>
<evidence type="ECO:0000313" key="2">
    <source>
        <dbReference type="EMBL" id="QVT80750.1"/>
    </source>
</evidence>
<evidence type="ECO:0000313" key="3">
    <source>
        <dbReference type="Proteomes" id="UP000679307"/>
    </source>
</evidence>
<feature type="transmembrane region" description="Helical" evidence="1">
    <location>
        <begin position="536"/>
        <end position="557"/>
    </location>
</feature>